<feature type="chain" id="PRO_5037458156" evidence="2">
    <location>
        <begin position="24"/>
        <end position="184"/>
    </location>
</feature>
<evidence type="ECO:0000313" key="3">
    <source>
        <dbReference type="EMBL" id="MBJ3777988.1"/>
    </source>
</evidence>
<protein>
    <submittedName>
        <fullName evidence="3">Uncharacterized protein</fullName>
    </submittedName>
</protein>
<feature type="region of interest" description="Disordered" evidence="1">
    <location>
        <begin position="152"/>
        <end position="184"/>
    </location>
</feature>
<organism evidence="3 4">
    <name type="scientific">Acuticoccus mangrovi</name>
    <dbReference type="NCBI Taxonomy" id="2796142"/>
    <lineage>
        <taxon>Bacteria</taxon>
        <taxon>Pseudomonadati</taxon>
        <taxon>Pseudomonadota</taxon>
        <taxon>Alphaproteobacteria</taxon>
        <taxon>Hyphomicrobiales</taxon>
        <taxon>Amorphaceae</taxon>
        <taxon>Acuticoccus</taxon>
    </lineage>
</organism>
<evidence type="ECO:0000313" key="4">
    <source>
        <dbReference type="Proteomes" id="UP000609531"/>
    </source>
</evidence>
<accession>A0A934MHS5</accession>
<dbReference type="Proteomes" id="UP000609531">
    <property type="component" value="Unassembled WGS sequence"/>
</dbReference>
<keyword evidence="4" id="KW-1185">Reference proteome</keyword>
<dbReference type="RefSeq" id="WP_198883894.1">
    <property type="nucleotide sequence ID" value="NZ_JAEKJA010000022.1"/>
</dbReference>
<evidence type="ECO:0000256" key="1">
    <source>
        <dbReference type="SAM" id="MobiDB-lite"/>
    </source>
</evidence>
<sequence length="184" mass="19659">MKRLKTAEAVLMLAMAAATPALAQETTAAAGGTSMSDVPPAAPVTANTERFFVDTQVSDVFVDGDVTVALLEQSPLSSCPSNEYVYERSRPKWLYETGRLMVAQKQAAVIRVSVTCKDGNQVVNAVQFLSPPPGAVAQAMPLRSQTVQQRQRAQPVSMRPLPVPGGATYAGQSREEMARTIPLP</sequence>
<gene>
    <name evidence="3" type="ORF">JCR33_19975</name>
</gene>
<dbReference type="AlphaFoldDB" id="A0A934MHS5"/>
<feature type="signal peptide" evidence="2">
    <location>
        <begin position="1"/>
        <end position="23"/>
    </location>
</feature>
<evidence type="ECO:0000256" key="2">
    <source>
        <dbReference type="SAM" id="SignalP"/>
    </source>
</evidence>
<proteinExistence type="predicted"/>
<dbReference type="EMBL" id="JAEKJA010000022">
    <property type="protein sequence ID" value="MBJ3777988.1"/>
    <property type="molecule type" value="Genomic_DNA"/>
</dbReference>
<comment type="caution">
    <text evidence="3">The sequence shown here is derived from an EMBL/GenBank/DDBJ whole genome shotgun (WGS) entry which is preliminary data.</text>
</comment>
<reference evidence="3" key="1">
    <citation type="submission" date="2020-12" db="EMBL/GenBank/DDBJ databases">
        <title>Bacterial taxonomy.</title>
        <authorList>
            <person name="Pan X."/>
        </authorList>
    </citation>
    <scope>NUCLEOTIDE SEQUENCE</scope>
    <source>
        <strain evidence="3">B2012</strain>
    </source>
</reference>
<keyword evidence="2" id="KW-0732">Signal</keyword>
<name>A0A934MHS5_9HYPH</name>